<organism evidence="2 3">
    <name type="scientific">Paenibacillus gyeongsangnamensis</name>
    <dbReference type="NCBI Taxonomy" id="3388067"/>
    <lineage>
        <taxon>Bacteria</taxon>
        <taxon>Bacillati</taxon>
        <taxon>Bacillota</taxon>
        <taxon>Bacilli</taxon>
        <taxon>Bacillales</taxon>
        <taxon>Paenibacillaceae</taxon>
        <taxon>Paenibacillus</taxon>
    </lineage>
</organism>
<dbReference type="Proteomes" id="UP001527882">
    <property type="component" value="Unassembled WGS sequence"/>
</dbReference>
<reference evidence="2 3" key="1">
    <citation type="submission" date="2022-12" db="EMBL/GenBank/DDBJ databases">
        <title>Draft genome sequence of Paenibacillus sp. dW9.</title>
        <authorList>
            <person name="Choi E.-W."/>
            <person name="Kim D.-U."/>
        </authorList>
    </citation>
    <scope>NUCLEOTIDE SEQUENCE [LARGE SCALE GENOMIC DNA]</scope>
    <source>
        <strain evidence="3">dW9</strain>
    </source>
</reference>
<dbReference type="EMBL" id="JAQAGZ010000013">
    <property type="protein sequence ID" value="MCZ8514689.1"/>
    <property type="molecule type" value="Genomic_DNA"/>
</dbReference>
<dbReference type="Pfam" id="PF12867">
    <property type="entry name" value="DinB_2"/>
    <property type="match status" value="1"/>
</dbReference>
<dbReference type="InterPro" id="IPR024775">
    <property type="entry name" value="DinB-like"/>
</dbReference>
<gene>
    <name evidence="2" type="ORF">O9H85_20115</name>
</gene>
<evidence type="ECO:0000313" key="3">
    <source>
        <dbReference type="Proteomes" id="UP001527882"/>
    </source>
</evidence>
<sequence>MDENRITVKDVLSELDYLLAIYNTSLDHYSDSDIRKKPSEEEWSLGQMYVHLIQTALHVYFESVKACLRQTESNPGVEKSAVAKEIFELGGFPPRKIKVPASPEYTPANPQTKVELYAGLQSVLEEAMLLAPQIEAQPEAGTTVSHGRLGALSAMEWFRLAVMHFRHHLAQKQALERYLGLE</sequence>
<dbReference type="SUPFAM" id="SSF109854">
    <property type="entry name" value="DinB/YfiT-like putative metalloenzymes"/>
    <property type="match status" value="1"/>
</dbReference>
<dbReference type="RefSeq" id="WP_269883212.1">
    <property type="nucleotide sequence ID" value="NZ_JAQAGZ010000013.1"/>
</dbReference>
<dbReference type="InterPro" id="IPR034660">
    <property type="entry name" value="DinB/YfiT-like"/>
</dbReference>
<name>A0ABT4QCS1_9BACL</name>
<dbReference type="Gene3D" id="1.20.120.450">
    <property type="entry name" value="dinb family like domain"/>
    <property type="match status" value="1"/>
</dbReference>
<keyword evidence="3" id="KW-1185">Reference proteome</keyword>
<comment type="caution">
    <text evidence="2">The sequence shown here is derived from an EMBL/GenBank/DDBJ whole genome shotgun (WGS) entry which is preliminary data.</text>
</comment>
<proteinExistence type="predicted"/>
<protein>
    <submittedName>
        <fullName evidence="2">DinB family protein</fullName>
    </submittedName>
</protein>
<evidence type="ECO:0000313" key="2">
    <source>
        <dbReference type="EMBL" id="MCZ8514689.1"/>
    </source>
</evidence>
<feature type="domain" description="DinB-like" evidence="1">
    <location>
        <begin position="24"/>
        <end position="171"/>
    </location>
</feature>
<accession>A0ABT4QCS1</accession>
<evidence type="ECO:0000259" key="1">
    <source>
        <dbReference type="Pfam" id="PF12867"/>
    </source>
</evidence>